<sequence length="986" mass="104896">MLATAMLFGLAGSATARAIHLPPMAMPDALLTLARQTGRNILFAPGNVAGLRTHAVDADDFASALRQMTQGTPLRIVQAPGGALMLVPHASGAPHLAIRGALRPLPGATHSDQPILVSATPDADPPLAAASSLSLQSTLSAADIRRLPDRTAAEALGRLPGVLTLSTSLEGSMGGIDHAARAEGDFIALRGLNGGYIETRIDGIALPQSLPYSRGTELGLLPADGFTRISVVKMLGPDHAGDADAGVIDISGPDPRDPAIRGLHVHGLAALDQRALYYRQDAASIGAGFTFAGLFADDQLAVTIGADYARRAFTNAEQTYQSGNLEYAVTDAAGNSAPGLDPARNLMLTSVNAQITRGASRDITLHGAVDVRATDRLSLFAKFSYADEHTRQDVFQIGFQGGRDASYLAHIPIGGGLYRTQSVKSELHYWFETNPESSRLALGQIGAHWRGDRTDIVARAFAASGDTGRPDHLEISFWSPQASGLSGGLSVAPNGRFPMPVLTPQDEALLGRALTFPVHDEGERQVQHSQDRRLGGDIALSRTLDLGPLRSLDGGIEFVRSRRSQSLVNLSYPNTYPADTTLGQTGLTSGSIRTLLPGTYDYPVPLIDDDRLATAFAGATAAPLSADDINGATIFGHERRIAIHGMARLGNQALEVEPGIRMQLVHIANIYWISGNNGVALDGIDYGWNRSARSYRAILPSILARWRPLPGFTLRAGLWRSQSQPADYQLSGGTSVTLETDGDRIVEQGNPRLKAVDADNADWAVEWRGAAGASASFSAFAKHLDHYLYDMGSASLIGGTSEGEGSVEVTEPHNGGSANITGLEFTVHWPLASLTPLLRGWSLGGEATLLRSRVHLDVPLLDPVERAQYAPGHAATLRLAYARDRLSADAALDFVGAYVQQYGLYGTSLGAGASLNGSAIDDWVRPSRRLDLSIAYAFDARTTLRLMVRNALDDIAYRATLGRSSDAVPETVVSGRLIGMRFDRAW</sequence>
<evidence type="ECO:0000256" key="3">
    <source>
        <dbReference type="ARBA" id="ARBA00023237"/>
    </source>
</evidence>
<dbReference type="InterPro" id="IPR036942">
    <property type="entry name" value="Beta-barrel_TonB_sf"/>
</dbReference>
<reference evidence="8 9" key="1">
    <citation type="submission" date="2022-12" db="EMBL/GenBank/DDBJ databases">
        <title>Sphingomonas abieness sp. nov., an endophytic bacterium isolated from Abies koreana.</title>
        <authorList>
            <person name="Jiang L."/>
            <person name="Lee J."/>
        </authorList>
    </citation>
    <scope>NUCLEOTIDE SEQUENCE [LARGE SCALE GENOMIC DNA]</scope>
    <source>
        <strain evidence="9">PAMB 00755</strain>
    </source>
</reference>
<organism evidence="8 9">
    <name type="scientific">Sphingomonas abietis</name>
    <dbReference type="NCBI Taxonomy" id="3012344"/>
    <lineage>
        <taxon>Bacteria</taxon>
        <taxon>Pseudomonadati</taxon>
        <taxon>Pseudomonadota</taxon>
        <taxon>Alphaproteobacteria</taxon>
        <taxon>Sphingomonadales</taxon>
        <taxon>Sphingomonadaceae</taxon>
        <taxon>Sphingomonas</taxon>
    </lineage>
</organism>
<dbReference type="RefSeq" id="WP_270077470.1">
    <property type="nucleotide sequence ID" value="NZ_CP115174.1"/>
</dbReference>
<evidence type="ECO:0000256" key="5">
    <source>
        <dbReference type="SAM" id="SignalP"/>
    </source>
</evidence>
<evidence type="ECO:0000256" key="2">
    <source>
        <dbReference type="ARBA" id="ARBA00023136"/>
    </source>
</evidence>
<evidence type="ECO:0000313" key="8">
    <source>
        <dbReference type="EMBL" id="WBO22830.1"/>
    </source>
</evidence>
<keyword evidence="2 4" id="KW-0472">Membrane</keyword>
<dbReference type="PANTHER" id="PTHR40980:SF4">
    <property type="entry name" value="TONB-DEPENDENT RECEPTOR-LIKE BETA-BARREL DOMAIN-CONTAINING PROTEIN"/>
    <property type="match status" value="1"/>
</dbReference>
<dbReference type="SUPFAM" id="SSF56935">
    <property type="entry name" value="Porins"/>
    <property type="match status" value="1"/>
</dbReference>
<feature type="domain" description="TonB-dependent receptor plug" evidence="7">
    <location>
        <begin position="137"/>
        <end position="237"/>
    </location>
</feature>
<comment type="similarity">
    <text evidence="4">Belongs to the TonB-dependent receptor family.</text>
</comment>
<dbReference type="Gene3D" id="2.40.170.20">
    <property type="entry name" value="TonB-dependent receptor, beta-barrel domain"/>
    <property type="match status" value="1"/>
</dbReference>
<dbReference type="InterPro" id="IPR012910">
    <property type="entry name" value="Plug_dom"/>
</dbReference>
<feature type="chain" id="PRO_5046251150" evidence="5">
    <location>
        <begin position="19"/>
        <end position="986"/>
    </location>
</feature>
<dbReference type="InterPro" id="IPR037066">
    <property type="entry name" value="Plug_dom_sf"/>
</dbReference>
<dbReference type="Gene3D" id="3.55.50.30">
    <property type="match status" value="1"/>
</dbReference>
<dbReference type="Proteomes" id="UP001210865">
    <property type="component" value="Chromosome"/>
</dbReference>
<keyword evidence="8" id="KW-0675">Receptor</keyword>
<dbReference type="Pfam" id="PF00593">
    <property type="entry name" value="TonB_dep_Rec_b-barrel"/>
    <property type="match status" value="1"/>
</dbReference>
<comment type="subcellular location">
    <subcellularLocation>
        <location evidence="1 4">Cell outer membrane</location>
    </subcellularLocation>
</comment>
<keyword evidence="3" id="KW-0998">Cell outer membrane</keyword>
<name>A0ABY7NPV4_9SPHN</name>
<dbReference type="PANTHER" id="PTHR40980">
    <property type="entry name" value="PLUG DOMAIN-CONTAINING PROTEIN"/>
    <property type="match status" value="1"/>
</dbReference>
<evidence type="ECO:0000256" key="1">
    <source>
        <dbReference type="ARBA" id="ARBA00004442"/>
    </source>
</evidence>
<dbReference type="EMBL" id="CP115174">
    <property type="protein sequence ID" value="WBO22830.1"/>
    <property type="molecule type" value="Genomic_DNA"/>
</dbReference>
<gene>
    <name evidence="8" type="ORF">PBT88_01365</name>
</gene>
<keyword evidence="5" id="KW-0732">Signal</keyword>
<evidence type="ECO:0000313" key="9">
    <source>
        <dbReference type="Proteomes" id="UP001210865"/>
    </source>
</evidence>
<dbReference type="Gene3D" id="2.170.130.10">
    <property type="entry name" value="TonB-dependent receptor, plug domain"/>
    <property type="match status" value="1"/>
</dbReference>
<keyword evidence="4" id="KW-0798">TonB box</keyword>
<evidence type="ECO:0000256" key="4">
    <source>
        <dbReference type="RuleBase" id="RU003357"/>
    </source>
</evidence>
<evidence type="ECO:0000259" key="7">
    <source>
        <dbReference type="Pfam" id="PF07715"/>
    </source>
</evidence>
<dbReference type="Pfam" id="PF07715">
    <property type="entry name" value="Plug"/>
    <property type="match status" value="1"/>
</dbReference>
<keyword evidence="9" id="KW-1185">Reference proteome</keyword>
<evidence type="ECO:0000259" key="6">
    <source>
        <dbReference type="Pfam" id="PF00593"/>
    </source>
</evidence>
<feature type="signal peptide" evidence="5">
    <location>
        <begin position="1"/>
        <end position="18"/>
    </location>
</feature>
<proteinExistence type="inferred from homology"/>
<dbReference type="InterPro" id="IPR000531">
    <property type="entry name" value="Beta-barrel_TonB"/>
</dbReference>
<protein>
    <submittedName>
        <fullName evidence="8">TonB-dependent receptor</fullName>
    </submittedName>
</protein>
<accession>A0ABY7NPV4</accession>
<feature type="domain" description="TonB-dependent receptor-like beta-barrel" evidence="6">
    <location>
        <begin position="535"/>
        <end position="950"/>
    </location>
</feature>